<feature type="transmembrane region" description="Helical" evidence="9">
    <location>
        <begin position="114"/>
        <end position="134"/>
    </location>
</feature>
<comment type="function">
    <text evidence="1">Required for the export of heme to the periplasm for the biogenesis of c-type cytochromes.</text>
</comment>
<evidence type="ECO:0000256" key="6">
    <source>
        <dbReference type="ARBA" id="ARBA00022748"/>
    </source>
</evidence>
<evidence type="ECO:0000313" key="11">
    <source>
        <dbReference type="EMBL" id="MFD3394895.1"/>
    </source>
</evidence>
<proteinExistence type="inferred from homology"/>
<sequence length="231" mass="26669">METLKKNFSKFLCIALLFYTIYAGLNGSVPRQPILNETVRNLYFHVTMWFSMIFLLGTSVYHSIQYLRKGDLQADTKSYAYVETGLIFALLGLVTGSFWAKFTWGDWWTNDPKLNSVAVGLLIYLAYLLVRSSLPDDQQKARISSVYNIFAFVVFMVLIWILPRMTDSLHPGNGGNPGFNSMDLDNRMRMVFYPAIIGWTLLGFWIANLRIRIKVIENLIEENESYESERI</sequence>
<dbReference type="PRINTS" id="PR01386">
    <property type="entry name" value="CCMCBIOGNSIS"/>
</dbReference>
<comment type="subcellular location">
    <subcellularLocation>
        <location evidence="2">Membrane</location>
        <topology evidence="2">Multi-pass membrane protein</topology>
    </subcellularLocation>
</comment>
<evidence type="ECO:0000259" key="10">
    <source>
        <dbReference type="Pfam" id="PF01578"/>
    </source>
</evidence>
<organism evidence="11 12">
    <name type="scientific">Aquirufa avitistagni</name>
    <dbReference type="NCBI Taxonomy" id="3104728"/>
    <lineage>
        <taxon>Bacteria</taxon>
        <taxon>Pseudomonadati</taxon>
        <taxon>Bacteroidota</taxon>
        <taxon>Cytophagia</taxon>
        <taxon>Cytophagales</taxon>
        <taxon>Flectobacillaceae</taxon>
        <taxon>Aquirufa</taxon>
    </lineage>
</organism>
<accession>A0ABW6DDD0</accession>
<dbReference type="EMBL" id="JBBKXZ010000003">
    <property type="protein sequence ID" value="MFD3394895.1"/>
    <property type="molecule type" value="Genomic_DNA"/>
</dbReference>
<dbReference type="InterPro" id="IPR002541">
    <property type="entry name" value="Cyt_c_assembly"/>
</dbReference>
<comment type="caution">
    <text evidence="11">The sequence shown here is derived from an EMBL/GenBank/DDBJ whole genome shotgun (WGS) entry which is preliminary data.</text>
</comment>
<feature type="transmembrane region" description="Helical" evidence="9">
    <location>
        <begin position="79"/>
        <end position="102"/>
    </location>
</feature>
<evidence type="ECO:0000256" key="7">
    <source>
        <dbReference type="ARBA" id="ARBA00022989"/>
    </source>
</evidence>
<evidence type="ECO:0000256" key="2">
    <source>
        <dbReference type="ARBA" id="ARBA00004141"/>
    </source>
</evidence>
<feature type="transmembrane region" description="Helical" evidence="9">
    <location>
        <begin position="47"/>
        <end position="67"/>
    </location>
</feature>
<feature type="domain" description="Cytochrome c assembly protein" evidence="10">
    <location>
        <begin position="11"/>
        <end position="158"/>
    </location>
</feature>
<reference evidence="11 12" key="1">
    <citation type="submission" date="2024-03" db="EMBL/GenBank/DDBJ databases">
        <title>Aquirufa genome sequencing.</title>
        <authorList>
            <person name="Pitt A."/>
            <person name="Hahn M.W."/>
        </authorList>
    </citation>
    <scope>NUCLEOTIDE SEQUENCE [LARGE SCALE GENOMIC DNA]</scope>
    <source>
        <strain evidence="11 12">OSTEICH-129V</strain>
    </source>
</reference>
<evidence type="ECO:0000256" key="1">
    <source>
        <dbReference type="ARBA" id="ARBA00002442"/>
    </source>
</evidence>
<evidence type="ECO:0000256" key="3">
    <source>
        <dbReference type="ARBA" id="ARBA00005840"/>
    </source>
</evidence>
<dbReference type="InterPro" id="IPR045062">
    <property type="entry name" value="Cyt_c_biogenesis_CcsA/CcmC"/>
</dbReference>
<evidence type="ECO:0000256" key="5">
    <source>
        <dbReference type="ARBA" id="ARBA00022692"/>
    </source>
</evidence>
<evidence type="ECO:0000313" key="12">
    <source>
        <dbReference type="Proteomes" id="UP001598138"/>
    </source>
</evidence>
<protein>
    <recommendedName>
        <fullName evidence="4">Heme exporter protein C</fullName>
    </recommendedName>
</protein>
<keyword evidence="7 9" id="KW-1133">Transmembrane helix</keyword>
<dbReference type="PANTHER" id="PTHR30071:SF1">
    <property type="entry name" value="CYTOCHROME B_B6 PROTEIN-RELATED"/>
    <property type="match status" value="1"/>
</dbReference>
<dbReference type="Pfam" id="PF01578">
    <property type="entry name" value="Cytochrom_C_asm"/>
    <property type="match status" value="1"/>
</dbReference>
<keyword evidence="5 9" id="KW-0812">Transmembrane</keyword>
<name>A0ABW6DDD0_9BACT</name>
<dbReference type="Proteomes" id="UP001598138">
    <property type="component" value="Unassembled WGS sequence"/>
</dbReference>
<gene>
    <name evidence="11" type="primary">ccsA</name>
    <name evidence="11" type="ORF">U0R10_09685</name>
</gene>
<comment type="similarity">
    <text evidence="3">Belongs to the CcmC/CycZ/HelC family.</text>
</comment>
<feature type="transmembrane region" description="Helical" evidence="9">
    <location>
        <begin position="191"/>
        <end position="209"/>
    </location>
</feature>
<evidence type="ECO:0000256" key="9">
    <source>
        <dbReference type="SAM" id="Phobius"/>
    </source>
</evidence>
<keyword evidence="12" id="KW-1185">Reference proteome</keyword>
<dbReference type="RefSeq" id="WP_377983768.1">
    <property type="nucleotide sequence ID" value="NZ_JBBKXZ010000003.1"/>
</dbReference>
<evidence type="ECO:0000256" key="8">
    <source>
        <dbReference type="ARBA" id="ARBA00023136"/>
    </source>
</evidence>
<evidence type="ECO:0000256" key="4">
    <source>
        <dbReference type="ARBA" id="ARBA00016463"/>
    </source>
</evidence>
<keyword evidence="8 9" id="KW-0472">Membrane</keyword>
<dbReference type="InterPro" id="IPR003557">
    <property type="entry name" value="Cyt_c_biogenesis_CcmC"/>
</dbReference>
<feature type="transmembrane region" description="Helical" evidence="9">
    <location>
        <begin position="146"/>
        <end position="163"/>
    </location>
</feature>
<dbReference type="PANTHER" id="PTHR30071">
    <property type="entry name" value="HEME EXPORTER PROTEIN C"/>
    <property type="match status" value="1"/>
</dbReference>
<keyword evidence="6" id="KW-0201">Cytochrome c-type biogenesis</keyword>